<dbReference type="RefSeq" id="WP_052502539.1">
    <property type="nucleotide sequence ID" value="NZ_CP041070.1"/>
</dbReference>
<organism evidence="2 3">
    <name type="scientific">Halarcobacter anaerophilus</name>
    <dbReference type="NCBI Taxonomy" id="877500"/>
    <lineage>
        <taxon>Bacteria</taxon>
        <taxon>Pseudomonadati</taxon>
        <taxon>Campylobacterota</taxon>
        <taxon>Epsilonproteobacteria</taxon>
        <taxon>Campylobacterales</taxon>
        <taxon>Arcobacteraceae</taxon>
        <taxon>Halarcobacter</taxon>
    </lineage>
</organism>
<dbReference type="GO" id="GO:0006508">
    <property type="term" value="P:proteolysis"/>
    <property type="evidence" value="ECO:0007669"/>
    <property type="project" value="UniProtKB-KW"/>
</dbReference>
<gene>
    <name evidence="2" type="ORF">CRV06_06280</name>
</gene>
<dbReference type="AlphaFoldDB" id="A0A4Q0Y044"/>
<dbReference type="OrthoDB" id="9782977at2"/>
<dbReference type="Proteomes" id="UP000290191">
    <property type="component" value="Unassembled WGS sequence"/>
</dbReference>
<keyword evidence="2" id="KW-0645">Protease</keyword>
<dbReference type="STRING" id="877500.GCA_000935065_00552"/>
<dbReference type="Gene3D" id="2.40.70.10">
    <property type="entry name" value="Acid Proteases"/>
    <property type="match status" value="1"/>
</dbReference>
<protein>
    <submittedName>
        <fullName evidence="2">ATP-dependent Zn protease</fullName>
    </submittedName>
</protein>
<reference evidence="2 3" key="1">
    <citation type="submission" date="2017-10" db="EMBL/GenBank/DDBJ databases">
        <title>Genomics of the genus Arcobacter.</title>
        <authorList>
            <person name="Perez-Cataluna A."/>
            <person name="Figueras M.J."/>
        </authorList>
    </citation>
    <scope>NUCLEOTIDE SEQUENCE [LARGE SCALE GENOMIC DNA]</scope>
    <source>
        <strain evidence="2 3">DSM 24636</strain>
    </source>
</reference>
<feature type="domain" description="Retropepsin-like aspartic endopeptidase" evidence="1">
    <location>
        <begin position="100"/>
        <end position="231"/>
    </location>
</feature>
<dbReference type="SUPFAM" id="SSF50630">
    <property type="entry name" value="Acid proteases"/>
    <property type="match status" value="1"/>
</dbReference>
<name>A0A4Q0Y044_9BACT</name>
<comment type="caution">
    <text evidence="2">The sequence shown here is derived from an EMBL/GenBank/DDBJ whole genome shotgun (WGS) entry which is preliminary data.</text>
</comment>
<dbReference type="Pfam" id="PF05618">
    <property type="entry name" value="Zn_protease"/>
    <property type="match status" value="1"/>
</dbReference>
<keyword evidence="3" id="KW-1185">Reference proteome</keyword>
<keyword evidence="2" id="KW-0378">Hydrolase</keyword>
<dbReference type="PANTHER" id="PTHR38037:SF2">
    <property type="entry name" value="ATP-DEPENDENT ZINC PROTEASE DOMAIN-CONTAINING PROTEIN-RELATED"/>
    <property type="match status" value="1"/>
</dbReference>
<dbReference type="PROSITE" id="PS51257">
    <property type="entry name" value="PROKAR_LIPOPROTEIN"/>
    <property type="match status" value="1"/>
</dbReference>
<proteinExistence type="predicted"/>
<dbReference type="InterPro" id="IPR021109">
    <property type="entry name" value="Peptidase_aspartic_dom_sf"/>
</dbReference>
<evidence type="ECO:0000313" key="3">
    <source>
        <dbReference type="Proteomes" id="UP000290191"/>
    </source>
</evidence>
<evidence type="ECO:0000259" key="1">
    <source>
        <dbReference type="Pfam" id="PF05618"/>
    </source>
</evidence>
<accession>A0A4Q0Y044</accession>
<sequence>MRYIFIQLLLFSLFLTGCVRNNEVQINSPKVSAETPEKKESSIKTDIIEKKDEILKDNKEEKTEENKSVEEKKVEPKVIIKEKTKIVVVEKPISSDSKIIVGSNEYVYVPSLKLTYKAKIDTGATTTSIHALDIKEFERDGKKWVKFKLDDTKGGLIEKSLPVERVVNIKRHKEDSQKRYVVKMRINLGKTSEVVEVSLTDRSQFNFPVLIGKNYLNGYVIVDVSKKYLTKPKKTDK</sequence>
<dbReference type="GO" id="GO:0008233">
    <property type="term" value="F:peptidase activity"/>
    <property type="evidence" value="ECO:0007669"/>
    <property type="project" value="UniProtKB-KW"/>
</dbReference>
<dbReference type="InterPro" id="IPR008503">
    <property type="entry name" value="Asp_endopeptidase"/>
</dbReference>
<dbReference type="PANTHER" id="PTHR38037">
    <property type="entry name" value="ZN_PROTEASE DOMAIN-CONTAINING PROTEIN"/>
    <property type="match status" value="1"/>
</dbReference>
<dbReference type="EMBL" id="PDKO01000004">
    <property type="protein sequence ID" value="RXJ63282.1"/>
    <property type="molecule type" value="Genomic_DNA"/>
</dbReference>
<evidence type="ECO:0000313" key="2">
    <source>
        <dbReference type="EMBL" id="RXJ63282.1"/>
    </source>
</evidence>